<keyword evidence="3" id="KW-1185">Reference proteome</keyword>
<sequence length="187" mass="21553">MIFNSIVIFYMVTYFSFSFCESFPQVLSLEDINVRLRHIASNTYLNVVKNSEGTYLLSTKSKASLVDPDVDFSLYFFTSAEAGETKLGLIKHQETGMYIGMAPNNEIQLSFGSFEEPLELNVADNRFFNIHKIDQFFAFSFLSGIDVRHNYYLAVDEDNTPFFKKVPRLSNNYPADIFFTIEVMEEN</sequence>
<evidence type="ECO:0000313" key="3">
    <source>
        <dbReference type="Proteomes" id="UP001233999"/>
    </source>
</evidence>
<name>A0AAD8E1D2_DIPPU</name>
<keyword evidence="1" id="KW-0732">Signal</keyword>
<comment type="caution">
    <text evidence="2">The sequence shown here is derived from an EMBL/GenBank/DDBJ whole genome shotgun (WGS) entry which is preliminary data.</text>
</comment>
<reference evidence="2" key="2">
    <citation type="submission" date="2023-05" db="EMBL/GenBank/DDBJ databases">
        <authorList>
            <person name="Fouks B."/>
        </authorList>
    </citation>
    <scope>NUCLEOTIDE SEQUENCE</scope>
    <source>
        <strain evidence="2">Stay&amp;Tobe</strain>
        <tissue evidence="2">Testes</tissue>
    </source>
</reference>
<protein>
    <submittedName>
        <fullName evidence="2">Uncharacterized protein</fullName>
    </submittedName>
</protein>
<gene>
    <name evidence="2" type="ORF">L9F63_009100</name>
</gene>
<organism evidence="2 3">
    <name type="scientific">Diploptera punctata</name>
    <name type="common">Pacific beetle cockroach</name>
    <dbReference type="NCBI Taxonomy" id="6984"/>
    <lineage>
        <taxon>Eukaryota</taxon>
        <taxon>Metazoa</taxon>
        <taxon>Ecdysozoa</taxon>
        <taxon>Arthropoda</taxon>
        <taxon>Hexapoda</taxon>
        <taxon>Insecta</taxon>
        <taxon>Pterygota</taxon>
        <taxon>Neoptera</taxon>
        <taxon>Polyneoptera</taxon>
        <taxon>Dictyoptera</taxon>
        <taxon>Blattodea</taxon>
        <taxon>Blaberoidea</taxon>
        <taxon>Blaberidae</taxon>
        <taxon>Diplopterinae</taxon>
        <taxon>Diploptera</taxon>
    </lineage>
</organism>
<dbReference type="AlphaFoldDB" id="A0AAD8E1D2"/>
<feature type="chain" id="PRO_5042117190" evidence="1">
    <location>
        <begin position="23"/>
        <end position="187"/>
    </location>
</feature>
<dbReference type="Proteomes" id="UP001233999">
    <property type="component" value="Unassembled WGS sequence"/>
</dbReference>
<accession>A0AAD8E1D2</accession>
<reference evidence="2" key="1">
    <citation type="journal article" date="2023" name="IScience">
        <title>Live-bearing cockroach genome reveals convergent evolutionary mechanisms linked to viviparity in insects and beyond.</title>
        <authorList>
            <person name="Fouks B."/>
            <person name="Harrison M.C."/>
            <person name="Mikhailova A.A."/>
            <person name="Marchal E."/>
            <person name="English S."/>
            <person name="Carruthers M."/>
            <person name="Jennings E.C."/>
            <person name="Chiamaka E.L."/>
            <person name="Frigard R.A."/>
            <person name="Pippel M."/>
            <person name="Attardo G.M."/>
            <person name="Benoit J.B."/>
            <person name="Bornberg-Bauer E."/>
            <person name="Tobe S.S."/>
        </authorList>
    </citation>
    <scope>NUCLEOTIDE SEQUENCE</scope>
    <source>
        <strain evidence="2">Stay&amp;Tobe</strain>
    </source>
</reference>
<dbReference type="EMBL" id="JASPKZ010010696">
    <property type="protein sequence ID" value="KAJ9573536.1"/>
    <property type="molecule type" value="Genomic_DNA"/>
</dbReference>
<evidence type="ECO:0000313" key="2">
    <source>
        <dbReference type="EMBL" id="KAJ9573536.1"/>
    </source>
</evidence>
<proteinExistence type="predicted"/>
<feature type="signal peptide" evidence="1">
    <location>
        <begin position="1"/>
        <end position="22"/>
    </location>
</feature>
<evidence type="ECO:0000256" key="1">
    <source>
        <dbReference type="SAM" id="SignalP"/>
    </source>
</evidence>